<dbReference type="GO" id="GO:0000978">
    <property type="term" value="F:RNA polymerase II cis-regulatory region sequence-specific DNA binding"/>
    <property type="evidence" value="ECO:0007669"/>
    <property type="project" value="TreeGrafter"/>
</dbReference>
<feature type="compositionally biased region" description="Basic and acidic residues" evidence="9">
    <location>
        <begin position="128"/>
        <end position="145"/>
    </location>
</feature>
<reference evidence="11 12" key="1">
    <citation type="journal article" date="2024" name="BMC Genomics">
        <title>De novo assembly and annotation of Popillia japonica's genome with initial clues to its potential as an invasive pest.</title>
        <authorList>
            <person name="Cucini C."/>
            <person name="Boschi S."/>
            <person name="Funari R."/>
            <person name="Cardaioli E."/>
            <person name="Iannotti N."/>
            <person name="Marturano G."/>
            <person name="Paoli F."/>
            <person name="Bruttini M."/>
            <person name="Carapelli A."/>
            <person name="Frati F."/>
            <person name="Nardi F."/>
        </authorList>
    </citation>
    <scope>NUCLEOTIDE SEQUENCE [LARGE SCALE GENOMIC DNA]</scope>
    <source>
        <strain evidence="11">DMR45628</strain>
    </source>
</reference>
<dbReference type="EMBL" id="JASPKY010000023">
    <property type="protein sequence ID" value="KAK9752134.1"/>
    <property type="molecule type" value="Genomic_DNA"/>
</dbReference>
<proteinExistence type="predicted"/>
<comment type="caution">
    <text evidence="11">The sequence shown here is derived from an EMBL/GenBank/DDBJ whole genome shotgun (WGS) entry which is preliminary data.</text>
</comment>
<dbReference type="InterPro" id="IPR013087">
    <property type="entry name" value="Znf_C2H2_type"/>
</dbReference>
<dbReference type="AlphaFoldDB" id="A0AAW1MYC9"/>
<feature type="domain" description="C2H2-type" evidence="10">
    <location>
        <begin position="208"/>
        <end position="235"/>
    </location>
</feature>
<feature type="region of interest" description="Disordered" evidence="9">
    <location>
        <begin position="105"/>
        <end position="150"/>
    </location>
</feature>
<name>A0AAW1MYC9_POPJA</name>
<keyword evidence="6" id="KW-0238">DNA-binding</keyword>
<keyword evidence="3" id="KW-0677">Repeat</keyword>
<sequence>MQGNPDFIYPTCIKNGRMKEKRYKCHKCPSAFEKRDQYKNHLTLHGAKQKYRCEICDYSKYRCEICDYSVKYYANYTQHLKKHKNSSDALAAAKRLPEVVENLAKFDEDEEENDEDAGNSPKRPNAIAERRSSGNSVKDGDDKKLFHCSSPKRPNAIAERRSSGNSVKDGDDKKLFHCSICPYTNHRKDAVDNHQKRHRSISGSSSTYTCEHCDYTVPQSHFLRDHCKLHFAQSKVTQPEGYMICDNIKLTSKRVDNDEKSSEDDVKSEENVIFEDRGGDDENRFDPPLKEEVLEQLTGGSDERIVVNPLTGEQSDRMKASTPPQLSAKLFKITLTEQNLPTIICKPCKDAVNYNWNLYVNVREKQIILFNKLNCKDAVNYNWNLYVNVREKQIILFNKLNEDAENDKEDDEDDLNVHLISRALAGVLHNNDIAEDSNSEDEFIKKIFIKDIDECNSKISVQKGVFCDDCGKNPYNNDELNQFKDTRRIEIGFGGTIVWQAMKSI</sequence>
<dbReference type="GO" id="GO:0008270">
    <property type="term" value="F:zinc ion binding"/>
    <property type="evidence" value="ECO:0007669"/>
    <property type="project" value="UniProtKB-KW"/>
</dbReference>
<evidence type="ECO:0000256" key="3">
    <source>
        <dbReference type="ARBA" id="ARBA00022737"/>
    </source>
</evidence>
<dbReference type="SUPFAM" id="SSF57667">
    <property type="entry name" value="beta-beta-alpha zinc fingers"/>
    <property type="match status" value="2"/>
</dbReference>
<dbReference type="GO" id="GO:0003700">
    <property type="term" value="F:DNA-binding transcription factor activity"/>
    <property type="evidence" value="ECO:0007669"/>
    <property type="project" value="TreeGrafter"/>
</dbReference>
<evidence type="ECO:0000256" key="7">
    <source>
        <dbReference type="ARBA" id="ARBA00023242"/>
    </source>
</evidence>
<evidence type="ECO:0000313" key="11">
    <source>
        <dbReference type="EMBL" id="KAK9752134.1"/>
    </source>
</evidence>
<dbReference type="InterPro" id="IPR036236">
    <property type="entry name" value="Znf_C2H2_sf"/>
</dbReference>
<dbReference type="PANTHER" id="PTHR24404">
    <property type="entry name" value="ZINC FINGER PROTEIN"/>
    <property type="match status" value="1"/>
</dbReference>
<feature type="domain" description="C2H2-type" evidence="10">
    <location>
        <begin position="23"/>
        <end position="50"/>
    </location>
</feature>
<evidence type="ECO:0000256" key="2">
    <source>
        <dbReference type="ARBA" id="ARBA00022723"/>
    </source>
</evidence>
<gene>
    <name evidence="11" type="ORF">QE152_g4529</name>
</gene>
<feature type="compositionally biased region" description="Acidic residues" evidence="9">
    <location>
        <begin position="107"/>
        <end position="117"/>
    </location>
</feature>
<evidence type="ECO:0000256" key="8">
    <source>
        <dbReference type="PROSITE-ProRule" id="PRU00042"/>
    </source>
</evidence>
<dbReference type="PROSITE" id="PS50157">
    <property type="entry name" value="ZINC_FINGER_C2H2_2"/>
    <property type="match status" value="3"/>
</dbReference>
<protein>
    <recommendedName>
        <fullName evidence="10">C2H2-type domain-containing protein</fullName>
    </recommendedName>
</protein>
<dbReference type="SMART" id="SM00355">
    <property type="entry name" value="ZnF_C2H2"/>
    <property type="match status" value="4"/>
</dbReference>
<evidence type="ECO:0000256" key="1">
    <source>
        <dbReference type="ARBA" id="ARBA00004123"/>
    </source>
</evidence>
<dbReference type="GO" id="GO:0006357">
    <property type="term" value="P:regulation of transcription by RNA polymerase II"/>
    <property type="evidence" value="ECO:0007669"/>
    <property type="project" value="TreeGrafter"/>
</dbReference>
<dbReference type="Gene3D" id="3.30.160.60">
    <property type="entry name" value="Classic Zinc Finger"/>
    <property type="match status" value="2"/>
</dbReference>
<evidence type="ECO:0000256" key="4">
    <source>
        <dbReference type="ARBA" id="ARBA00022771"/>
    </source>
</evidence>
<dbReference type="Proteomes" id="UP001458880">
    <property type="component" value="Unassembled WGS sequence"/>
</dbReference>
<keyword evidence="4 8" id="KW-0863">Zinc-finger</keyword>
<organism evidence="11 12">
    <name type="scientific">Popillia japonica</name>
    <name type="common">Japanese beetle</name>
    <dbReference type="NCBI Taxonomy" id="7064"/>
    <lineage>
        <taxon>Eukaryota</taxon>
        <taxon>Metazoa</taxon>
        <taxon>Ecdysozoa</taxon>
        <taxon>Arthropoda</taxon>
        <taxon>Hexapoda</taxon>
        <taxon>Insecta</taxon>
        <taxon>Pterygota</taxon>
        <taxon>Neoptera</taxon>
        <taxon>Endopterygota</taxon>
        <taxon>Coleoptera</taxon>
        <taxon>Polyphaga</taxon>
        <taxon>Scarabaeiformia</taxon>
        <taxon>Scarabaeidae</taxon>
        <taxon>Rutelinae</taxon>
        <taxon>Popillia</taxon>
    </lineage>
</organism>
<keyword evidence="12" id="KW-1185">Reference proteome</keyword>
<feature type="domain" description="C2H2-type" evidence="10">
    <location>
        <begin position="61"/>
        <end position="88"/>
    </location>
</feature>
<evidence type="ECO:0000256" key="5">
    <source>
        <dbReference type="ARBA" id="ARBA00022833"/>
    </source>
</evidence>
<keyword evidence="2" id="KW-0479">Metal-binding</keyword>
<comment type="subcellular location">
    <subcellularLocation>
        <location evidence="1">Nucleus</location>
    </subcellularLocation>
</comment>
<evidence type="ECO:0000259" key="10">
    <source>
        <dbReference type="PROSITE" id="PS50157"/>
    </source>
</evidence>
<dbReference type="PROSITE" id="PS00028">
    <property type="entry name" value="ZINC_FINGER_C2H2_1"/>
    <property type="match status" value="3"/>
</dbReference>
<evidence type="ECO:0000256" key="6">
    <source>
        <dbReference type="ARBA" id="ARBA00023125"/>
    </source>
</evidence>
<dbReference type="InterPro" id="IPR050589">
    <property type="entry name" value="Ikaros_C2H2-ZF"/>
</dbReference>
<evidence type="ECO:0000256" key="9">
    <source>
        <dbReference type="SAM" id="MobiDB-lite"/>
    </source>
</evidence>
<keyword evidence="7" id="KW-0539">Nucleus</keyword>
<evidence type="ECO:0000313" key="12">
    <source>
        <dbReference type="Proteomes" id="UP001458880"/>
    </source>
</evidence>
<keyword evidence="5" id="KW-0862">Zinc</keyword>
<dbReference type="PANTHER" id="PTHR24404:SF114">
    <property type="entry name" value="KLUMPFUSS, ISOFORM B-RELATED"/>
    <property type="match status" value="1"/>
</dbReference>
<accession>A0AAW1MYC9</accession>
<dbReference type="GO" id="GO:0005634">
    <property type="term" value="C:nucleus"/>
    <property type="evidence" value="ECO:0007669"/>
    <property type="project" value="UniProtKB-SubCell"/>
</dbReference>